<keyword evidence="12 17" id="KW-0175">Coiled coil</keyword>
<comment type="similarity">
    <text evidence="4">Belongs to the END3 family.</text>
</comment>
<keyword evidence="22" id="KW-1185">Reference proteome</keyword>
<feature type="compositionally biased region" description="Polar residues" evidence="18">
    <location>
        <begin position="105"/>
        <end position="116"/>
    </location>
</feature>
<dbReference type="EMBL" id="CABFWN010000002">
    <property type="protein sequence ID" value="VUG17267.1"/>
    <property type="molecule type" value="Genomic_DNA"/>
</dbReference>
<dbReference type="SUPFAM" id="SSF47473">
    <property type="entry name" value="EF-hand"/>
    <property type="match status" value="2"/>
</dbReference>
<dbReference type="GO" id="GO:0030479">
    <property type="term" value="C:actin cortical patch"/>
    <property type="evidence" value="ECO:0007669"/>
    <property type="project" value="UniProtKB-SubCell"/>
</dbReference>
<dbReference type="PROSITE" id="PS50222">
    <property type="entry name" value="EF_HAND_2"/>
    <property type="match status" value="1"/>
</dbReference>
<reference evidence="21 22" key="1">
    <citation type="submission" date="2019-07" db="EMBL/GenBank/DDBJ databases">
        <authorList>
            <person name="Friedrich A."/>
            <person name="Schacherer J."/>
        </authorList>
    </citation>
    <scope>NUCLEOTIDE SEQUENCE [LARGE SCALE GENOMIC DNA]</scope>
</reference>
<dbReference type="GO" id="GO:0010008">
    <property type="term" value="C:endosome membrane"/>
    <property type="evidence" value="ECO:0007669"/>
    <property type="project" value="UniProtKB-SubCell"/>
</dbReference>
<keyword evidence="14" id="KW-0009">Actin-binding</keyword>
<evidence type="ECO:0000313" key="21">
    <source>
        <dbReference type="EMBL" id="VUG17267.1"/>
    </source>
</evidence>
<dbReference type="GO" id="GO:0005886">
    <property type="term" value="C:plasma membrane"/>
    <property type="evidence" value="ECO:0007669"/>
    <property type="project" value="UniProtKB-SubCell"/>
</dbReference>
<protein>
    <recommendedName>
        <fullName evidence="6">Actin cytoskeleton-regulatory complex protein END3</fullName>
    </recommendedName>
    <alternativeName>
        <fullName evidence="5">Actin cytoskeleton-regulatory complex protein end3</fullName>
    </alternativeName>
    <alternativeName>
        <fullName evidence="16">Endocytosis protein 3</fullName>
    </alternativeName>
</protein>
<evidence type="ECO:0000256" key="3">
    <source>
        <dbReference type="ARBA" id="ARBA00004413"/>
    </source>
</evidence>
<dbReference type="GO" id="GO:0016197">
    <property type="term" value="P:endosomal transport"/>
    <property type="evidence" value="ECO:0007669"/>
    <property type="project" value="TreeGrafter"/>
</dbReference>
<evidence type="ECO:0000256" key="5">
    <source>
        <dbReference type="ARBA" id="ARBA00013889"/>
    </source>
</evidence>
<dbReference type="GO" id="GO:0003779">
    <property type="term" value="F:actin binding"/>
    <property type="evidence" value="ECO:0007669"/>
    <property type="project" value="UniProtKB-KW"/>
</dbReference>
<evidence type="ECO:0000256" key="12">
    <source>
        <dbReference type="ARBA" id="ARBA00023054"/>
    </source>
</evidence>
<evidence type="ECO:0000313" key="22">
    <source>
        <dbReference type="Proteomes" id="UP000478008"/>
    </source>
</evidence>
<evidence type="ECO:0000259" key="20">
    <source>
        <dbReference type="PROSITE" id="PS50222"/>
    </source>
</evidence>
<dbReference type="InterPro" id="IPR000261">
    <property type="entry name" value="EH_dom"/>
</dbReference>
<keyword evidence="13" id="KW-0472">Membrane</keyword>
<keyword evidence="7" id="KW-1003">Cell membrane</keyword>
<evidence type="ECO:0000256" key="6">
    <source>
        <dbReference type="ARBA" id="ARBA00017312"/>
    </source>
</evidence>
<evidence type="ECO:0000256" key="15">
    <source>
        <dbReference type="ARBA" id="ARBA00023212"/>
    </source>
</evidence>
<feature type="coiled-coil region" evidence="17">
    <location>
        <begin position="350"/>
        <end position="377"/>
    </location>
</feature>
<keyword evidence="9" id="KW-0254">Endocytosis</keyword>
<keyword evidence="11" id="KW-0967">Endosome</keyword>
<feature type="region of interest" description="Disordered" evidence="18">
    <location>
        <begin position="101"/>
        <end position="124"/>
    </location>
</feature>
<dbReference type="Proteomes" id="UP000478008">
    <property type="component" value="Unassembled WGS sequence"/>
</dbReference>
<dbReference type="GO" id="GO:0005509">
    <property type="term" value="F:calcium ion binding"/>
    <property type="evidence" value="ECO:0007669"/>
    <property type="project" value="InterPro"/>
</dbReference>
<evidence type="ECO:0000256" key="8">
    <source>
        <dbReference type="ARBA" id="ARBA00022490"/>
    </source>
</evidence>
<comment type="subcellular location">
    <subcellularLocation>
        <location evidence="3">Cell membrane</location>
        <topology evidence="3">Peripheral membrane protein</topology>
        <orientation evidence="3">Cytoplasmic side</orientation>
    </subcellularLocation>
    <subcellularLocation>
        <location evidence="2">Cytoplasm</location>
        <location evidence="2">Cytoskeleton</location>
        <location evidence="2">Actin patch</location>
    </subcellularLocation>
    <subcellularLocation>
        <location evidence="1">Endosome membrane</location>
        <topology evidence="1">Peripheral membrane protein</topology>
        <orientation evidence="1">Cytoplasmic side</orientation>
    </subcellularLocation>
</comment>
<dbReference type="PROSITE" id="PS50031">
    <property type="entry name" value="EH"/>
    <property type="match status" value="2"/>
</dbReference>
<evidence type="ECO:0000256" key="2">
    <source>
        <dbReference type="ARBA" id="ARBA00004134"/>
    </source>
</evidence>
<evidence type="ECO:0000256" key="1">
    <source>
        <dbReference type="ARBA" id="ARBA00004125"/>
    </source>
</evidence>
<feature type="domain" description="EH" evidence="19">
    <location>
        <begin position="8"/>
        <end position="98"/>
    </location>
</feature>
<evidence type="ECO:0000256" key="7">
    <source>
        <dbReference type="ARBA" id="ARBA00022475"/>
    </source>
</evidence>
<evidence type="ECO:0000256" key="10">
    <source>
        <dbReference type="ARBA" id="ARBA00022737"/>
    </source>
</evidence>
<dbReference type="Gene3D" id="1.10.238.10">
    <property type="entry name" value="EF-hand"/>
    <property type="match status" value="2"/>
</dbReference>
<evidence type="ECO:0000256" key="4">
    <source>
        <dbReference type="ARBA" id="ARBA00009909"/>
    </source>
</evidence>
<accession>A0A7D9H0F5</accession>
<keyword evidence="15" id="KW-0206">Cytoskeleton</keyword>
<proteinExistence type="inferred from homology"/>
<dbReference type="Pfam" id="PF12761">
    <property type="entry name" value="End3"/>
    <property type="match status" value="1"/>
</dbReference>
<evidence type="ECO:0000256" key="16">
    <source>
        <dbReference type="ARBA" id="ARBA00029684"/>
    </source>
</evidence>
<evidence type="ECO:0000256" key="9">
    <source>
        <dbReference type="ARBA" id="ARBA00022583"/>
    </source>
</evidence>
<feature type="domain" description="EH" evidence="19">
    <location>
        <begin position="139"/>
        <end position="228"/>
    </location>
</feature>
<evidence type="ECO:0000256" key="18">
    <source>
        <dbReference type="SAM" id="MobiDB-lite"/>
    </source>
</evidence>
<keyword evidence="10" id="KW-0677">Repeat</keyword>
<dbReference type="GO" id="GO:0007015">
    <property type="term" value="P:actin filament organization"/>
    <property type="evidence" value="ECO:0007669"/>
    <property type="project" value="InterPro"/>
</dbReference>
<name>A0A7D9H0F5_DEKBR</name>
<dbReference type="InterPro" id="IPR002048">
    <property type="entry name" value="EF_hand_dom"/>
</dbReference>
<dbReference type="GO" id="GO:0006897">
    <property type="term" value="P:endocytosis"/>
    <property type="evidence" value="ECO:0007669"/>
    <property type="project" value="UniProtKB-KW"/>
</dbReference>
<dbReference type="InterPro" id="IPR025604">
    <property type="entry name" value="End3"/>
</dbReference>
<dbReference type="AlphaFoldDB" id="A0A7D9H0F5"/>
<evidence type="ECO:0000256" key="13">
    <source>
        <dbReference type="ARBA" id="ARBA00023136"/>
    </source>
</evidence>
<feature type="domain" description="EF-hand" evidence="20">
    <location>
        <begin position="40"/>
        <end position="75"/>
    </location>
</feature>
<sequence>MPKLEQWEIKKYWQIFCGLKPVSKKLSKQKLETVFRNSHLDDSTLAEVWKLADIDEDAQLDFEEFCIAMRLIFDLVNGNIKTPPTNLPSWLIPGSKAQILKQRGDNSGSGSSNQVADSDDSDEDYQLSDDFDWYISPTDKKTYESVYDVACDKFGRVKFDSLKDLYKTLNNVPQTDISSAWNLVNPKQSRAVDKDQCMVYLHILNQRSHGRRVPRSVPASLRATFSKEIPDYNVDSHQGNIGVRSSSQNSNAFASGYLEKKHGSAHGRVNTQEDDFDEAHDENWEQVKLERELKNLTSRLDNIDKEKEQSKSEISMQKYELEQLLKYKQSILAAGQSQSGVDMQTIQDNIESVETQVAQLRDFLKSQKEQLSSLQSQVNAAKS</sequence>
<evidence type="ECO:0000256" key="11">
    <source>
        <dbReference type="ARBA" id="ARBA00022753"/>
    </source>
</evidence>
<evidence type="ECO:0000259" key="19">
    <source>
        <dbReference type="PROSITE" id="PS50031"/>
    </source>
</evidence>
<feature type="coiled-coil region" evidence="17">
    <location>
        <begin position="286"/>
        <end position="313"/>
    </location>
</feature>
<organism evidence="21 22">
    <name type="scientific">Dekkera bruxellensis</name>
    <name type="common">Brettanomyces custersii</name>
    <dbReference type="NCBI Taxonomy" id="5007"/>
    <lineage>
        <taxon>Eukaryota</taxon>
        <taxon>Fungi</taxon>
        <taxon>Dikarya</taxon>
        <taxon>Ascomycota</taxon>
        <taxon>Saccharomycotina</taxon>
        <taxon>Pichiomycetes</taxon>
        <taxon>Pichiales</taxon>
        <taxon>Pichiaceae</taxon>
        <taxon>Brettanomyces</taxon>
    </lineage>
</organism>
<dbReference type="SMART" id="SM00054">
    <property type="entry name" value="EFh"/>
    <property type="match status" value="1"/>
</dbReference>
<dbReference type="SMART" id="SM00027">
    <property type="entry name" value="EH"/>
    <property type="match status" value="2"/>
</dbReference>
<dbReference type="InterPro" id="IPR011992">
    <property type="entry name" value="EF-hand-dom_pair"/>
</dbReference>
<dbReference type="PANTHER" id="PTHR11216">
    <property type="entry name" value="EH DOMAIN"/>
    <property type="match status" value="1"/>
</dbReference>
<evidence type="ECO:0000256" key="17">
    <source>
        <dbReference type="SAM" id="Coils"/>
    </source>
</evidence>
<keyword evidence="8" id="KW-0963">Cytoplasm</keyword>
<gene>
    <name evidence="21" type="primary">END3</name>
    <name evidence="21" type="ORF">DEBR0S2_02718G</name>
</gene>
<dbReference type="Pfam" id="PF12763">
    <property type="entry name" value="EH"/>
    <property type="match status" value="1"/>
</dbReference>
<dbReference type="CDD" id="cd00052">
    <property type="entry name" value="EH"/>
    <property type="match status" value="1"/>
</dbReference>
<evidence type="ECO:0000256" key="14">
    <source>
        <dbReference type="ARBA" id="ARBA00023203"/>
    </source>
</evidence>